<dbReference type="GeneID" id="60063629"/>
<feature type="region of interest" description="Disordered" evidence="2">
    <location>
        <begin position="230"/>
        <end position="256"/>
    </location>
</feature>
<keyword evidence="6" id="KW-1185">Reference proteome</keyword>
<evidence type="ECO:0000259" key="4">
    <source>
        <dbReference type="Pfam" id="PF18798"/>
    </source>
</evidence>
<proteinExistence type="predicted"/>
<dbReference type="OrthoDB" id="9813502at2"/>
<sequence>MNDLYGLPDLDELDYMGDTVSPLQAKAEDDESVASSFRFDKDTLLASLKRIYGGQLDVSSEVEEGLWQEVYRILSEASDTGLAESGAVVSTGFRRQVAYHTAAFSAFKVHRMQNDIAARLHDSNGVLKPFKGWLNDVQPMLDHHTDSWLRTEYDTAVIRMHQAADWQRFEEDADILPNLEWMPSTSAHPGADHRLFWGTVLPVNDSFWNRHRPGDRWNCKCWLKNTDAPVTKVPDGGDAPKDRPSPGLDNNPGVDGKLFGDSHPYVAKAYPGAEKAVRKFIAEKVKEGTVIKVEAKVSALEKEKIKARTKELRKEAAVLKEESFVNKDFHKEMHITGRGIKEWLNQPHEHYAQKNELLLDINNVMKKAKYLGYGNDKHDPSVKAHLFEIEIVGDKSWIIVRELNPSRCEIYSISDSSNILRIIKEPTS</sequence>
<evidence type="ECO:0000313" key="6">
    <source>
        <dbReference type="Proteomes" id="UP000017831"/>
    </source>
</evidence>
<organism evidence="5 6">
    <name type="scientific">Phocaeicola massiliensis B84634 = Timone 84634 = DSM 17679 = JCM 13223</name>
    <dbReference type="NCBI Taxonomy" id="1121098"/>
    <lineage>
        <taxon>Bacteria</taxon>
        <taxon>Pseudomonadati</taxon>
        <taxon>Bacteroidota</taxon>
        <taxon>Bacteroidia</taxon>
        <taxon>Bacteroidales</taxon>
        <taxon>Bacteroidaceae</taxon>
        <taxon>Phocaeicola</taxon>
    </lineage>
</organism>
<dbReference type="RefSeq" id="WP_005936116.1">
    <property type="nucleotide sequence ID" value="NZ_KB890364.1"/>
</dbReference>
<comment type="caution">
    <text evidence="5">The sequence shown here is derived from an EMBL/GenBank/DDBJ whole genome shotgun (WGS) entry which is preliminary data.</text>
</comment>
<evidence type="ECO:0008006" key="7">
    <source>
        <dbReference type="Google" id="ProtNLM"/>
    </source>
</evidence>
<dbReference type="PATRIC" id="fig|1121098.3.peg.293"/>
<dbReference type="HOGENOM" id="CLU_697658_0_0_10"/>
<dbReference type="InterPro" id="IPR006528">
    <property type="entry name" value="Phage_head_morphogenesis_dom"/>
</dbReference>
<reference evidence="5 6" key="1">
    <citation type="submission" date="2013-04" db="EMBL/GenBank/DDBJ databases">
        <title>The Genome Sequence of Bacteroides massiliensis DSM 17679.</title>
        <authorList>
            <consortium name="The Broad Institute Genomics Platform"/>
            <person name="Earl A."/>
            <person name="Ward D."/>
            <person name="Feldgarden M."/>
            <person name="Gevers D."/>
            <person name="Martens E."/>
            <person name="Fenner L."/>
            <person name="Roux V."/>
            <person name="Mallet M.N."/>
            <person name="Raoult D."/>
            <person name="Walker B."/>
            <person name="Young S."/>
            <person name="Zeng Q."/>
            <person name="Gargeya S."/>
            <person name="Fitzgerald M."/>
            <person name="Haas B."/>
            <person name="Abouelleil A."/>
            <person name="Allen A.W."/>
            <person name="Alvarado L."/>
            <person name="Arachchi H.M."/>
            <person name="Berlin A.M."/>
            <person name="Chapman S.B."/>
            <person name="Gainer-Dewar J."/>
            <person name="Goldberg J."/>
            <person name="Griggs A."/>
            <person name="Gujja S."/>
            <person name="Hansen M."/>
            <person name="Howarth C."/>
            <person name="Imamovic A."/>
            <person name="Ireland A."/>
            <person name="Larimer J."/>
            <person name="McCowan C."/>
            <person name="Murphy C."/>
            <person name="Pearson M."/>
            <person name="Poon T.W."/>
            <person name="Priest M."/>
            <person name="Roberts A."/>
            <person name="Saif S."/>
            <person name="Shea T."/>
            <person name="Sisk P."/>
            <person name="Sykes S."/>
            <person name="Wortman J."/>
            <person name="Nusbaum C."/>
            <person name="Birren B."/>
        </authorList>
    </citation>
    <scope>NUCLEOTIDE SEQUENCE [LARGE SCALE GENOMIC DNA]</scope>
    <source>
        <strain evidence="6">B84634 / Timone 84634 / DSM 17679 / JCM 13223</strain>
    </source>
</reference>
<evidence type="ECO:0000256" key="2">
    <source>
        <dbReference type="SAM" id="MobiDB-lite"/>
    </source>
</evidence>
<feature type="domain" description="Large polyvalent protein-associated" evidence="4">
    <location>
        <begin position="304"/>
        <end position="403"/>
    </location>
</feature>
<feature type="domain" description="Phage head morphogenesis" evidence="3">
    <location>
        <begin position="137"/>
        <end position="222"/>
    </location>
</feature>
<dbReference type="EMBL" id="AQHY01000004">
    <property type="protein sequence ID" value="EOA58325.1"/>
    <property type="molecule type" value="Genomic_DNA"/>
</dbReference>
<evidence type="ECO:0000256" key="1">
    <source>
        <dbReference type="SAM" id="Coils"/>
    </source>
</evidence>
<name>U6RPA9_9BACT</name>
<gene>
    <name evidence="5" type="ORF">HMPREF1534_00291</name>
</gene>
<dbReference type="eggNOG" id="COG2369">
    <property type="taxonomic scope" value="Bacteria"/>
</dbReference>
<dbReference type="InterPro" id="IPR040824">
    <property type="entry name" value="LPD3"/>
</dbReference>
<accession>U6RPA9</accession>
<dbReference type="Proteomes" id="UP000017831">
    <property type="component" value="Unassembled WGS sequence"/>
</dbReference>
<dbReference type="AlphaFoldDB" id="U6RPA9"/>
<evidence type="ECO:0000259" key="3">
    <source>
        <dbReference type="Pfam" id="PF04233"/>
    </source>
</evidence>
<feature type="coiled-coil region" evidence="1">
    <location>
        <begin position="290"/>
        <end position="322"/>
    </location>
</feature>
<dbReference type="STRING" id="1121098.HMPREF1534_00291"/>
<protein>
    <recommendedName>
        <fullName evidence="7">Phage head morphogenesis domain-containing protein</fullName>
    </recommendedName>
</protein>
<dbReference type="Pfam" id="PF18798">
    <property type="entry name" value="LPD3"/>
    <property type="match status" value="1"/>
</dbReference>
<dbReference type="Pfam" id="PF04233">
    <property type="entry name" value="Phage_Mu_F"/>
    <property type="match status" value="1"/>
</dbReference>
<keyword evidence="1" id="KW-0175">Coiled coil</keyword>
<evidence type="ECO:0000313" key="5">
    <source>
        <dbReference type="EMBL" id="EOA58325.1"/>
    </source>
</evidence>